<comment type="caution">
    <text evidence="2">The sequence shown here is derived from an EMBL/GenBank/DDBJ whole genome shotgun (WGS) entry which is preliminary data.</text>
</comment>
<protein>
    <recommendedName>
        <fullName evidence="1">DUF1922 domain-containing protein</fullName>
    </recommendedName>
</protein>
<accession>A0A2A2HBD1</accession>
<reference evidence="2 4" key="2">
    <citation type="journal article" date="2017" name="BMC Genomics">
        <title>Genomic analysis of methanogenic archaea reveals a shift towards energy conservation.</title>
        <authorList>
            <person name="Gilmore S.P."/>
            <person name="Henske J.K."/>
            <person name="Sexton J.A."/>
            <person name="Solomon K.V."/>
            <person name="Seppala S."/>
            <person name="Yoo J.I."/>
            <person name="Huyett L.M."/>
            <person name="Pressman A."/>
            <person name="Cogan J.Z."/>
            <person name="Kivenson V."/>
            <person name="Peng X."/>
            <person name="Tan Y."/>
            <person name="Valentine D.L."/>
            <person name="O'Malley M.A."/>
        </authorList>
    </citation>
    <scope>NUCLEOTIDE SEQUENCE [LARGE SCALE GENOMIC DNA]</scope>
    <source>
        <strain evidence="2 4">1R-7</strain>
    </source>
</reference>
<evidence type="ECO:0000313" key="4">
    <source>
        <dbReference type="Proteomes" id="UP000217528"/>
    </source>
</evidence>
<gene>
    <name evidence="2" type="ORF">ASJ82_04890</name>
    <name evidence="3" type="ORF">MSCUN_06050</name>
</gene>
<dbReference type="AlphaFoldDB" id="A0A2A2HBD1"/>
<evidence type="ECO:0000313" key="2">
    <source>
        <dbReference type="EMBL" id="PAV06553.1"/>
    </source>
</evidence>
<dbReference type="InterPro" id="IPR036304">
    <property type="entry name" value="MTH1184"/>
</dbReference>
<sequence length="71" mass="8119">MSYLIYRCDCGRVLYSKDTTKTKKCPCGKTFDVKKRRILKKAETIADATAEVQKMQEEIYGGVCFKTANEL</sequence>
<dbReference type="SUPFAM" id="SSF57821">
    <property type="entry name" value="Hypothetical protein MTH1184"/>
    <property type="match status" value="1"/>
</dbReference>
<dbReference type="OrthoDB" id="68547at2157"/>
<proteinExistence type="predicted"/>
<dbReference type="EMBL" id="LWMS01000015">
    <property type="protein sequence ID" value="PWL08483.1"/>
    <property type="molecule type" value="Genomic_DNA"/>
</dbReference>
<dbReference type="EMBL" id="LMVN01000029">
    <property type="protein sequence ID" value="PAV06553.1"/>
    <property type="molecule type" value="Genomic_DNA"/>
</dbReference>
<feature type="domain" description="DUF1922" evidence="1">
    <location>
        <begin position="3"/>
        <end position="57"/>
    </location>
</feature>
<evidence type="ECO:0000313" key="5">
    <source>
        <dbReference type="Proteomes" id="UP000246004"/>
    </source>
</evidence>
<dbReference type="Proteomes" id="UP000217528">
    <property type="component" value="Unassembled WGS sequence"/>
</dbReference>
<evidence type="ECO:0000313" key="3">
    <source>
        <dbReference type="EMBL" id="PWL08483.1"/>
    </source>
</evidence>
<dbReference type="InterPro" id="IPR015166">
    <property type="entry name" value="DUF1922"/>
</dbReference>
<name>A0A2A2HBD1_9EURY</name>
<keyword evidence="4" id="KW-1185">Reference proteome</keyword>
<dbReference type="Pfam" id="PF09082">
    <property type="entry name" value="DUF1922"/>
    <property type="match status" value="1"/>
</dbReference>
<reference evidence="3 5" key="1">
    <citation type="submission" date="2016-04" db="EMBL/GenBank/DDBJ databases">
        <title>Genome sequence of Methanosphaera cuniculi DSM 4103.</title>
        <authorList>
            <person name="Poehlein A."/>
            <person name="Seedorf H."/>
            <person name="Daniel R."/>
        </authorList>
    </citation>
    <scope>NUCLEOTIDE SEQUENCE [LARGE SCALE GENOMIC DNA]</scope>
    <source>
        <strain evidence="3 5">DSM 4103</strain>
    </source>
</reference>
<dbReference type="Gene3D" id="3.90.820.10">
    <property type="entry name" value="Structural Genomics, Unknown Function 30-nov-00 1gh9 Mol_id"/>
    <property type="match status" value="1"/>
</dbReference>
<dbReference type="Proteomes" id="UP000246004">
    <property type="component" value="Unassembled WGS sequence"/>
</dbReference>
<dbReference type="RefSeq" id="WP_095609407.1">
    <property type="nucleotide sequence ID" value="NZ_CAUHCB010000008.1"/>
</dbReference>
<organism evidence="2 4">
    <name type="scientific">Methanosphaera cuniculi</name>
    <dbReference type="NCBI Taxonomy" id="1077256"/>
    <lineage>
        <taxon>Archaea</taxon>
        <taxon>Methanobacteriati</taxon>
        <taxon>Methanobacteriota</taxon>
        <taxon>Methanomada group</taxon>
        <taxon>Methanobacteria</taxon>
        <taxon>Methanobacteriales</taxon>
        <taxon>Methanobacteriaceae</taxon>
        <taxon>Methanosphaera</taxon>
    </lineage>
</organism>
<evidence type="ECO:0000259" key="1">
    <source>
        <dbReference type="Pfam" id="PF09082"/>
    </source>
</evidence>